<accession>A0ABN2WH90</accession>
<dbReference type="EMBL" id="BAAANS010000009">
    <property type="protein sequence ID" value="GAA2092047.1"/>
    <property type="molecule type" value="Genomic_DNA"/>
</dbReference>
<dbReference type="Proteomes" id="UP001500897">
    <property type="component" value="Unassembled WGS sequence"/>
</dbReference>
<keyword evidence="3" id="KW-1185">Reference proteome</keyword>
<dbReference type="RefSeq" id="WP_344551341.1">
    <property type="nucleotide sequence ID" value="NZ_BAAANS010000009.1"/>
</dbReference>
<evidence type="ECO:0000256" key="1">
    <source>
        <dbReference type="SAM" id="MobiDB-lite"/>
    </source>
</evidence>
<organism evidence="2 3">
    <name type="scientific">Kitasatospora saccharophila</name>
    <dbReference type="NCBI Taxonomy" id="407973"/>
    <lineage>
        <taxon>Bacteria</taxon>
        <taxon>Bacillati</taxon>
        <taxon>Actinomycetota</taxon>
        <taxon>Actinomycetes</taxon>
        <taxon>Kitasatosporales</taxon>
        <taxon>Streptomycetaceae</taxon>
        <taxon>Kitasatospora</taxon>
    </lineage>
</organism>
<name>A0ABN2WH90_9ACTN</name>
<protein>
    <submittedName>
        <fullName evidence="2">Uncharacterized protein</fullName>
    </submittedName>
</protein>
<proteinExistence type="predicted"/>
<evidence type="ECO:0000313" key="3">
    <source>
        <dbReference type="Proteomes" id="UP001500897"/>
    </source>
</evidence>
<reference evidence="2 3" key="1">
    <citation type="journal article" date="2019" name="Int. J. Syst. Evol. Microbiol.">
        <title>The Global Catalogue of Microorganisms (GCM) 10K type strain sequencing project: providing services to taxonomists for standard genome sequencing and annotation.</title>
        <authorList>
            <consortium name="The Broad Institute Genomics Platform"/>
            <consortium name="The Broad Institute Genome Sequencing Center for Infectious Disease"/>
            <person name="Wu L."/>
            <person name="Ma J."/>
        </authorList>
    </citation>
    <scope>NUCLEOTIDE SEQUENCE [LARGE SCALE GENOMIC DNA]</scope>
    <source>
        <strain evidence="2 3">JCM 14559</strain>
    </source>
</reference>
<evidence type="ECO:0000313" key="2">
    <source>
        <dbReference type="EMBL" id="GAA2092047.1"/>
    </source>
</evidence>
<sequence>MGELLHHIERIGERHQVVMRTATALAQAPLATGAQRATARALADAGAHLGQALAAASRAGAMAARLHEVDGLEGPVPDNVRGRAGLQLNLALSRTRLALTDASDSLRLQARAGRSEALPALRRAAVARSAAIRAASSPGFAAPSAVPFLPAPSSAPRR</sequence>
<feature type="region of interest" description="Disordered" evidence="1">
    <location>
        <begin position="139"/>
        <end position="158"/>
    </location>
</feature>
<gene>
    <name evidence="2" type="ORF">GCM10009759_17320</name>
</gene>
<comment type="caution">
    <text evidence="2">The sequence shown here is derived from an EMBL/GenBank/DDBJ whole genome shotgun (WGS) entry which is preliminary data.</text>
</comment>